<dbReference type="AlphaFoldDB" id="A0A5D3K206"/>
<feature type="domain" description="Metallo-beta-lactamase" evidence="2">
    <location>
        <begin position="71"/>
        <end position="230"/>
    </location>
</feature>
<evidence type="ECO:0000259" key="2">
    <source>
        <dbReference type="Pfam" id="PF00753"/>
    </source>
</evidence>
<dbReference type="SUPFAM" id="SSF56281">
    <property type="entry name" value="Metallo-hydrolase/oxidoreductase"/>
    <property type="match status" value="1"/>
</dbReference>
<dbReference type="Pfam" id="PF00753">
    <property type="entry name" value="Lactamase_B"/>
    <property type="match status" value="1"/>
</dbReference>
<feature type="chain" id="PRO_5023147311" evidence="1">
    <location>
        <begin position="26"/>
        <end position="354"/>
    </location>
</feature>
<evidence type="ECO:0000313" key="3">
    <source>
        <dbReference type="EMBL" id="TYL83658.1"/>
    </source>
</evidence>
<dbReference type="Gene3D" id="3.60.15.10">
    <property type="entry name" value="Ribonuclease Z/Hydroxyacylglutathione hydrolase-like"/>
    <property type="match status" value="1"/>
</dbReference>
<dbReference type="EMBL" id="VSSS01000103">
    <property type="protein sequence ID" value="TYL83658.1"/>
    <property type="molecule type" value="Genomic_DNA"/>
</dbReference>
<dbReference type="PANTHER" id="PTHR46018:SF3">
    <property type="entry name" value="ARYLSULFATASE"/>
    <property type="match status" value="1"/>
</dbReference>
<accession>A0A5D3K206</accession>
<dbReference type="GO" id="GO:0042781">
    <property type="term" value="F:3'-tRNA processing endoribonuclease activity"/>
    <property type="evidence" value="ECO:0007669"/>
    <property type="project" value="TreeGrafter"/>
</dbReference>
<keyword evidence="3" id="KW-0378">Hydrolase</keyword>
<dbReference type="Proteomes" id="UP000324758">
    <property type="component" value="Unassembled WGS sequence"/>
</dbReference>
<keyword evidence="4" id="KW-1185">Reference proteome</keyword>
<gene>
    <name evidence="3" type="ORF">FXB40_45990</name>
</gene>
<evidence type="ECO:0000256" key="1">
    <source>
        <dbReference type="SAM" id="SignalP"/>
    </source>
</evidence>
<dbReference type="InterPro" id="IPR001279">
    <property type="entry name" value="Metallo-B-lactamas"/>
</dbReference>
<organism evidence="3 4">
    <name type="scientific">Bradyrhizobium rifense</name>
    <dbReference type="NCBI Taxonomy" id="515499"/>
    <lineage>
        <taxon>Bacteria</taxon>
        <taxon>Pseudomonadati</taxon>
        <taxon>Pseudomonadota</taxon>
        <taxon>Alphaproteobacteria</taxon>
        <taxon>Hyphomicrobiales</taxon>
        <taxon>Nitrobacteraceae</taxon>
        <taxon>Bradyrhizobium</taxon>
    </lineage>
</organism>
<keyword evidence="1" id="KW-0732">Signal</keyword>
<proteinExistence type="predicted"/>
<protein>
    <submittedName>
        <fullName evidence="3">MBL fold metallo-hydrolase</fullName>
    </submittedName>
</protein>
<feature type="signal peptide" evidence="1">
    <location>
        <begin position="1"/>
        <end position="25"/>
    </location>
</feature>
<comment type="caution">
    <text evidence="3">The sequence shown here is derived from an EMBL/GenBank/DDBJ whole genome shotgun (WGS) entry which is preliminary data.</text>
</comment>
<name>A0A5D3K206_9BRAD</name>
<sequence length="354" mass="37292">MKRFAFATALAATVVCWIGVATAQATPCVMVTLTGTAGGPQQPFNGLASAGTLVRYGEDANNCGAVTLQFDAGRGTTMRLSQLGVGTEQINAVFFTHMHGDHTEGFFDLVQSRWAFHGTGPKIDAVCSADAASTQGYVVSCKKFVAHLADAFIQSGEIAQRHSEVKDRTAGGPSELINTITFEPSDEPQTVWTSGDVRVNAIRATHIPGNVAYRVETPAGSVVIGGDAVNDVLAPPRNWSTSDQVEKLAKGADIIVHSAIHPVMGPGKGSGMYPYAYYRQSTAPDLGAMAERAGAKYLILTHLIPPIGADQQYPFKVPGKPLTEADYREAAKEGGFAGTVVVGTDLASLRLPAK</sequence>
<dbReference type="OrthoDB" id="9803916at2"/>
<evidence type="ECO:0000313" key="4">
    <source>
        <dbReference type="Proteomes" id="UP000324758"/>
    </source>
</evidence>
<dbReference type="RefSeq" id="WP_148778855.1">
    <property type="nucleotide sequence ID" value="NZ_VSSS01000103.1"/>
</dbReference>
<dbReference type="PANTHER" id="PTHR46018">
    <property type="entry name" value="ZINC PHOSPHODIESTERASE ELAC PROTEIN 1"/>
    <property type="match status" value="1"/>
</dbReference>
<dbReference type="InterPro" id="IPR036866">
    <property type="entry name" value="RibonucZ/Hydroxyglut_hydro"/>
</dbReference>
<reference evidence="3 4" key="1">
    <citation type="submission" date="2019-08" db="EMBL/GenBank/DDBJ databases">
        <title>Bradyrhizobium hipponensis sp. nov., a rhizobium isolated from a Lupinus angustifolius root nodule in Tunisia.</title>
        <authorList>
            <person name="Off K."/>
            <person name="Rejili M."/>
            <person name="Mars M."/>
            <person name="Brachmann A."/>
            <person name="Marin M."/>
        </authorList>
    </citation>
    <scope>NUCLEOTIDE SEQUENCE [LARGE SCALE GENOMIC DNA]</scope>
    <source>
        <strain evidence="3 4">CTAW71</strain>
    </source>
</reference>